<dbReference type="GO" id="GO:0003755">
    <property type="term" value="F:peptidyl-prolyl cis-trans isomerase activity"/>
    <property type="evidence" value="ECO:0007669"/>
    <property type="project" value="UniProtKB-KW"/>
</dbReference>
<gene>
    <name evidence="7" type="ORF">CIB84_006657</name>
</gene>
<dbReference type="FunFam" id="3.10.50.40:FF:000013">
    <property type="entry name" value="Peptidylprolyl isomerase"/>
    <property type="match status" value="1"/>
</dbReference>
<dbReference type="FunFam" id="3.10.50.40:FF:000011">
    <property type="entry name" value="Peptidylprolyl isomerase"/>
    <property type="match status" value="1"/>
</dbReference>
<name>A0A2P4SZR4_BAMTH</name>
<comment type="caution">
    <text evidence="7">The sequence shown here is derived from an EMBL/GenBank/DDBJ whole genome shotgun (WGS) entry which is preliminary data.</text>
</comment>
<evidence type="ECO:0000256" key="3">
    <source>
        <dbReference type="ARBA" id="ARBA00023110"/>
    </source>
</evidence>
<organism evidence="7 8">
    <name type="scientific">Bambusicola thoracicus</name>
    <name type="common">Chinese bamboo-partridge</name>
    <name type="synonym">Perdix thoracica</name>
    <dbReference type="NCBI Taxonomy" id="9083"/>
    <lineage>
        <taxon>Eukaryota</taxon>
        <taxon>Metazoa</taxon>
        <taxon>Chordata</taxon>
        <taxon>Craniata</taxon>
        <taxon>Vertebrata</taxon>
        <taxon>Euteleostomi</taxon>
        <taxon>Archelosauria</taxon>
        <taxon>Archosauria</taxon>
        <taxon>Dinosauria</taxon>
        <taxon>Saurischia</taxon>
        <taxon>Theropoda</taxon>
        <taxon>Coelurosauria</taxon>
        <taxon>Aves</taxon>
        <taxon>Neognathae</taxon>
        <taxon>Galloanserae</taxon>
        <taxon>Galliformes</taxon>
        <taxon>Phasianidae</taxon>
        <taxon>Perdicinae</taxon>
        <taxon>Bambusicola</taxon>
    </lineage>
</organism>
<dbReference type="EMBL" id="PPHD01014708">
    <property type="protein sequence ID" value="POI29593.1"/>
    <property type="molecule type" value="Genomic_DNA"/>
</dbReference>
<dbReference type="InterPro" id="IPR050689">
    <property type="entry name" value="FKBP-type_PPIase"/>
</dbReference>
<evidence type="ECO:0000313" key="8">
    <source>
        <dbReference type="Proteomes" id="UP000237246"/>
    </source>
</evidence>
<dbReference type="PANTHER" id="PTHR10516">
    <property type="entry name" value="PEPTIDYL-PROLYL CIS-TRANS ISOMERASE"/>
    <property type="match status" value="1"/>
</dbReference>
<evidence type="ECO:0000256" key="5">
    <source>
        <dbReference type="PROSITE-ProRule" id="PRU00277"/>
    </source>
</evidence>
<sequence>MTAEEMKADGAPLEGVDITPKRDEGVLKVVKREGTGTESPMIGDKVTVHYTGWLLDGTKFDSSLDRRDKFSFDLGKGEVIKAWDIAVATMKVGEICQITCKPEYAYGLAGSPPKIPPNATLIFEIELFEFKGEDLTDDEDGGIIRRICKKGEGYSKPNEGALVEIQFEGRYKDRAFDKRELRFEIGEGDNYDLPHGLEKAIQKMEKSEESIFYLKPNYGFGSTGKEKFQIPPDAELQYEVKLKSFEKVGMRANKLGGVGIVDTA</sequence>
<reference evidence="7 8" key="1">
    <citation type="submission" date="2018-01" db="EMBL/GenBank/DDBJ databases">
        <title>Comparison of the Chinese Bamboo Partridge and Red Junglefowl genome sequences highlights the importance of demography in genome evolution.</title>
        <authorList>
            <person name="Tiley G.P."/>
            <person name="Kimball R.T."/>
            <person name="Braun E.L."/>
            <person name="Burleigh J.G."/>
        </authorList>
    </citation>
    <scope>NUCLEOTIDE SEQUENCE [LARGE SCALE GENOMIC DNA]</scope>
    <source>
        <strain evidence="7">RTK389</strain>
        <tissue evidence="7">Blood</tissue>
    </source>
</reference>
<evidence type="ECO:0000313" key="7">
    <source>
        <dbReference type="EMBL" id="POI29593.1"/>
    </source>
</evidence>
<dbReference type="EC" id="5.2.1.8" evidence="2 5"/>
<dbReference type="PROSITE" id="PS50059">
    <property type="entry name" value="FKBP_PPIASE"/>
    <property type="match status" value="2"/>
</dbReference>
<keyword evidence="3 5" id="KW-0697">Rotamase</keyword>
<dbReference type="AlphaFoldDB" id="A0A2P4SZR4"/>
<dbReference type="Gene3D" id="3.10.50.40">
    <property type="match status" value="2"/>
</dbReference>
<accession>A0A2P4SZR4</accession>
<evidence type="ECO:0000256" key="4">
    <source>
        <dbReference type="ARBA" id="ARBA00023235"/>
    </source>
</evidence>
<feature type="domain" description="PPIase FKBP-type" evidence="6">
    <location>
        <begin position="43"/>
        <end position="131"/>
    </location>
</feature>
<evidence type="ECO:0000256" key="2">
    <source>
        <dbReference type="ARBA" id="ARBA00013194"/>
    </source>
</evidence>
<dbReference type="PANTHER" id="PTHR10516:SF25">
    <property type="entry name" value="PEPTIDYL-PROLYL CIS-TRANS ISOMERASE FKBP4"/>
    <property type="match status" value="1"/>
</dbReference>
<proteinExistence type="predicted"/>
<evidence type="ECO:0000259" key="6">
    <source>
        <dbReference type="PROSITE" id="PS50059"/>
    </source>
</evidence>
<dbReference type="OrthoDB" id="433738at2759"/>
<feature type="domain" description="PPIase FKBP-type" evidence="6">
    <location>
        <begin position="160"/>
        <end position="246"/>
    </location>
</feature>
<keyword evidence="4 5" id="KW-0413">Isomerase</keyword>
<protein>
    <recommendedName>
        <fullName evidence="2 5">peptidylprolyl isomerase</fullName>
        <ecNumber evidence="2 5">5.2.1.8</ecNumber>
    </recommendedName>
</protein>
<dbReference type="Pfam" id="PF00254">
    <property type="entry name" value="FKBP_C"/>
    <property type="match status" value="2"/>
</dbReference>
<comment type="catalytic activity">
    <reaction evidence="1 5">
        <text>[protein]-peptidylproline (omega=180) = [protein]-peptidylproline (omega=0)</text>
        <dbReference type="Rhea" id="RHEA:16237"/>
        <dbReference type="Rhea" id="RHEA-COMP:10747"/>
        <dbReference type="Rhea" id="RHEA-COMP:10748"/>
        <dbReference type="ChEBI" id="CHEBI:83833"/>
        <dbReference type="ChEBI" id="CHEBI:83834"/>
        <dbReference type="EC" id="5.2.1.8"/>
    </reaction>
</comment>
<evidence type="ECO:0000256" key="1">
    <source>
        <dbReference type="ARBA" id="ARBA00000971"/>
    </source>
</evidence>
<keyword evidence="8" id="KW-1185">Reference proteome</keyword>
<dbReference type="InterPro" id="IPR001179">
    <property type="entry name" value="PPIase_FKBP_dom"/>
</dbReference>
<dbReference type="SUPFAM" id="SSF54534">
    <property type="entry name" value="FKBP-like"/>
    <property type="match status" value="2"/>
</dbReference>
<dbReference type="Proteomes" id="UP000237246">
    <property type="component" value="Unassembled WGS sequence"/>
</dbReference>
<dbReference type="InterPro" id="IPR046357">
    <property type="entry name" value="PPIase_dom_sf"/>
</dbReference>